<dbReference type="InterPro" id="IPR003945">
    <property type="entry name" value="NU5C-like"/>
</dbReference>
<keyword evidence="4 7" id="KW-0812">Transmembrane</keyword>
<dbReference type="PRINTS" id="PR01434">
    <property type="entry name" value="NADHDHGNASE5"/>
</dbReference>
<feature type="transmembrane region" description="Helical" evidence="7">
    <location>
        <begin position="6"/>
        <end position="23"/>
    </location>
</feature>
<feature type="transmembrane region" description="Helical" evidence="7">
    <location>
        <begin position="350"/>
        <end position="374"/>
    </location>
</feature>
<comment type="caution">
    <text evidence="10">The sequence shown here is derived from an EMBL/GenBank/DDBJ whole genome shotgun (WGS) entry which is preliminary data.</text>
</comment>
<evidence type="ECO:0000256" key="3">
    <source>
        <dbReference type="ARBA" id="ARBA00022475"/>
    </source>
</evidence>
<evidence type="ECO:0000256" key="7">
    <source>
        <dbReference type="HAMAP-Rule" id="MF_00862"/>
    </source>
</evidence>
<evidence type="ECO:0000256" key="8">
    <source>
        <dbReference type="RuleBase" id="RU000320"/>
    </source>
</evidence>
<feature type="transmembrane region" description="Helical" evidence="7">
    <location>
        <begin position="157"/>
        <end position="178"/>
    </location>
</feature>
<feature type="transmembrane region" description="Helical" evidence="7">
    <location>
        <begin position="229"/>
        <end position="246"/>
    </location>
</feature>
<dbReference type="PANTHER" id="PTHR42829">
    <property type="entry name" value="NADH-UBIQUINONE OXIDOREDUCTASE CHAIN 5"/>
    <property type="match status" value="1"/>
</dbReference>
<evidence type="ECO:0000256" key="2">
    <source>
        <dbReference type="ARBA" id="ARBA00022448"/>
    </source>
</evidence>
<keyword evidence="6 7" id="KW-0472">Membrane</keyword>
<keyword evidence="3 7" id="KW-1003">Cell membrane</keyword>
<dbReference type="InterPro" id="IPR001750">
    <property type="entry name" value="ND/Mrp_TM"/>
</dbReference>
<feature type="domain" description="NADH:quinone oxidoreductase/Mrp antiporter transmembrane" evidence="9">
    <location>
        <begin position="114"/>
        <end position="368"/>
    </location>
</feature>
<keyword evidence="5 7" id="KW-1133">Transmembrane helix</keyword>
<feature type="transmembrane region" description="Helical" evidence="7">
    <location>
        <begin position="118"/>
        <end position="136"/>
    </location>
</feature>
<feature type="transmembrane region" description="Helical" evidence="7">
    <location>
        <begin position="380"/>
        <end position="398"/>
    </location>
</feature>
<feature type="transmembrane region" description="Helical" evidence="7">
    <location>
        <begin position="64"/>
        <end position="84"/>
    </location>
</feature>
<dbReference type="HAMAP" id="MF_00862">
    <property type="entry name" value="DabB"/>
    <property type="match status" value="1"/>
</dbReference>
<dbReference type="EMBL" id="JAUMIS010000001">
    <property type="protein sequence ID" value="MDO3720931.1"/>
    <property type="molecule type" value="Genomic_DNA"/>
</dbReference>
<proteinExistence type="inferred from homology"/>
<dbReference type="Pfam" id="PF00361">
    <property type="entry name" value="Proton_antipo_M"/>
    <property type="match status" value="1"/>
</dbReference>
<feature type="transmembrane region" description="Helical" evidence="7">
    <location>
        <begin position="190"/>
        <end position="208"/>
    </location>
</feature>
<evidence type="ECO:0000256" key="5">
    <source>
        <dbReference type="ARBA" id="ARBA00022989"/>
    </source>
</evidence>
<comment type="subunit">
    <text evidence="7">Forms a complex with DabA.</text>
</comment>
<dbReference type="NCBIfam" id="NF006029">
    <property type="entry name" value="PRK08168.1"/>
    <property type="match status" value="1"/>
</dbReference>
<evidence type="ECO:0000256" key="1">
    <source>
        <dbReference type="ARBA" id="ARBA00004127"/>
    </source>
</evidence>
<dbReference type="InterPro" id="IPR046396">
    <property type="entry name" value="Transporter_DabB"/>
</dbReference>
<keyword evidence="11" id="KW-1185">Reference proteome</keyword>
<evidence type="ECO:0000313" key="10">
    <source>
        <dbReference type="EMBL" id="MDO3720931.1"/>
    </source>
</evidence>
<feature type="transmembrane region" description="Helical" evidence="7">
    <location>
        <begin position="96"/>
        <end position="112"/>
    </location>
</feature>
<reference evidence="10" key="1">
    <citation type="submission" date="2023-07" db="EMBL/GenBank/DDBJ databases">
        <title>Marinobacter sp. chi1 genome sequencing and assembly.</title>
        <authorList>
            <person name="Park S."/>
        </authorList>
    </citation>
    <scope>NUCLEOTIDE SEQUENCE</scope>
    <source>
        <strain evidence="10">Chi1</strain>
    </source>
</reference>
<evidence type="ECO:0000259" key="9">
    <source>
        <dbReference type="Pfam" id="PF00361"/>
    </source>
</evidence>
<evidence type="ECO:0000256" key="6">
    <source>
        <dbReference type="ARBA" id="ARBA00023136"/>
    </source>
</evidence>
<dbReference type="Proteomes" id="UP001168640">
    <property type="component" value="Unassembled WGS sequence"/>
</dbReference>
<feature type="transmembrane region" description="Helical" evidence="7">
    <location>
        <begin position="35"/>
        <end position="52"/>
    </location>
</feature>
<protein>
    <recommendedName>
        <fullName evidence="7">Probable inorganic carbon transporter subunit DabB</fullName>
    </recommendedName>
</protein>
<feature type="transmembrane region" description="Helical" evidence="7">
    <location>
        <begin position="440"/>
        <end position="460"/>
    </location>
</feature>
<dbReference type="PANTHER" id="PTHR42829:SF1">
    <property type="entry name" value="INORGANIC CARBON TRANSPORTER SUBUNIT DABB-RELATED"/>
    <property type="match status" value="1"/>
</dbReference>
<organism evidence="10 11">
    <name type="scientific">Marinobacter suaedae</name>
    <dbReference type="NCBI Taxonomy" id="3057675"/>
    <lineage>
        <taxon>Bacteria</taxon>
        <taxon>Pseudomonadati</taxon>
        <taxon>Pseudomonadota</taxon>
        <taxon>Gammaproteobacteria</taxon>
        <taxon>Pseudomonadales</taxon>
        <taxon>Marinobacteraceae</taxon>
        <taxon>Marinobacter</taxon>
    </lineage>
</organism>
<dbReference type="RefSeq" id="WP_302909002.1">
    <property type="nucleotide sequence ID" value="NZ_JAUMIS010000001.1"/>
</dbReference>
<accession>A0ABT8VY57</accession>
<comment type="function">
    <text evidence="7">Part of an energy-coupled inorganic carbon pump.</text>
</comment>
<comment type="similarity">
    <text evidence="7">Belongs to the inorganic carbon transporter (TC 9.A.2) DabB family.</text>
</comment>
<name>A0ABT8VY57_9GAMM</name>
<comment type="subcellular location">
    <subcellularLocation>
        <location evidence="7">Cell membrane</location>
        <topology evidence="7">Multi-pass membrane protein</topology>
    </subcellularLocation>
    <subcellularLocation>
        <location evidence="1">Endomembrane system</location>
        <topology evidence="1">Multi-pass membrane protein</topology>
    </subcellularLocation>
    <subcellularLocation>
        <location evidence="8">Membrane</location>
        <topology evidence="8">Multi-pass membrane protein</topology>
    </subcellularLocation>
</comment>
<evidence type="ECO:0000313" key="11">
    <source>
        <dbReference type="Proteomes" id="UP001168640"/>
    </source>
</evidence>
<evidence type="ECO:0000256" key="4">
    <source>
        <dbReference type="ARBA" id="ARBA00022692"/>
    </source>
</evidence>
<sequence length="518" mass="56029">MEHLSSGWLLAGIYTVGCLLAFLSSRGVWRIARNTAQLGLAAALVSGGWGLLESGGRLSGTQDAPGLVMTVLVALLGWVITRFSYRYLHGEPRQPLFVRALLFTLACAGVLVTSNHLAVIAIAWCGTSVGLHYLLTFYRERKAAQIVAHKKFIVSRLADLSLLVALGLIYQSTGTLTLDGLNAHAASMQTLPAGLHAAAVLFALAAILKSAQLPLHGWLIQVMEAPTPVSALLHAGVVNIGGFVLIRLADLIILAPMAQAMLVVVGGLTALLAGLVVMTRISIKVRLAWSTCAQMGFMLMEIGLGLYELALLHLLAHSLYKAYAFLSSGDTVNEARRKDLFSGMGQTSSLPWLLAAPLITAVLIASTLLLWQVVLPTMHIPMAALLIVTFGLAPLLWLEHGKGTPHLLLGTFRVVGLTQLYMVWHLLFAELAPASSEPSILLTAWVLAMIGGLYVTQIWLRCFPRGKFAERFYPWAYCGFYLDESFTRLTFKLWPARLSPAQAKTSVNRHPAQLGAVK</sequence>
<keyword evidence="2 7" id="KW-0813">Transport</keyword>
<gene>
    <name evidence="7" type="primary">dabB</name>
    <name evidence="10" type="ORF">QVZ43_04305</name>
</gene>
<feature type="transmembrane region" description="Helical" evidence="7">
    <location>
        <begin position="252"/>
        <end position="275"/>
    </location>
</feature>